<evidence type="ECO:0000256" key="8">
    <source>
        <dbReference type="RuleBase" id="RU000673"/>
    </source>
</evidence>
<evidence type="ECO:0000256" key="4">
    <source>
        <dbReference type="ARBA" id="ARBA00022884"/>
    </source>
</evidence>
<keyword evidence="3 7" id="KW-0378">Hydrolase</keyword>
<evidence type="ECO:0000256" key="3">
    <source>
        <dbReference type="ARBA" id="ARBA00022801"/>
    </source>
</evidence>
<feature type="binding site" evidence="7">
    <location>
        <position position="139"/>
    </location>
    <ligand>
        <name>tRNA</name>
        <dbReference type="ChEBI" id="CHEBI:17843"/>
    </ligand>
</feature>
<dbReference type="GO" id="GO:0000049">
    <property type="term" value="F:tRNA binding"/>
    <property type="evidence" value="ECO:0007669"/>
    <property type="project" value="UniProtKB-UniRule"/>
</dbReference>
<dbReference type="InterPro" id="IPR001328">
    <property type="entry name" value="Pept_tRNA_hydro"/>
</dbReference>
<dbReference type="InterPro" id="IPR018171">
    <property type="entry name" value="Pept_tRNA_hydro_CS"/>
</dbReference>
<feature type="binding site" evidence="7">
    <location>
        <position position="99"/>
    </location>
    <ligand>
        <name>tRNA</name>
        <dbReference type="ChEBI" id="CHEBI:17843"/>
    </ligand>
</feature>
<dbReference type="GO" id="GO:0005737">
    <property type="term" value="C:cytoplasm"/>
    <property type="evidence" value="ECO:0007669"/>
    <property type="project" value="UniProtKB-SubCell"/>
</dbReference>
<feature type="binding site" evidence="7">
    <location>
        <position position="48"/>
    </location>
    <ligand>
        <name>tRNA</name>
        <dbReference type="ChEBI" id="CHEBI:17843"/>
    </ligand>
</feature>
<dbReference type="GO" id="GO:0004045">
    <property type="term" value="F:peptidyl-tRNA hydrolase activity"/>
    <property type="evidence" value="ECO:0007669"/>
    <property type="project" value="UniProtKB-UniRule"/>
</dbReference>
<protein>
    <recommendedName>
        <fullName evidence="6 7">Peptidyl-tRNA hydrolase</fullName>
        <shortName evidence="7">Pth</shortName>
        <ecNumber evidence="1 7">3.1.1.29</ecNumber>
    </recommendedName>
</protein>
<evidence type="ECO:0000256" key="5">
    <source>
        <dbReference type="ARBA" id="ARBA00038063"/>
    </source>
</evidence>
<dbReference type="GO" id="GO:0072344">
    <property type="term" value="P:rescue of stalled ribosome"/>
    <property type="evidence" value="ECO:0007669"/>
    <property type="project" value="UniProtKB-UniRule"/>
</dbReference>
<dbReference type="Pfam" id="PF01195">
    <property type="entry name" value="Pept_tRNA_hydro"/>
    <property type="match status" value="1"/>
</dbReference>
<dbReference type="NCBIfam" id="TIGR00447">
    <property type="entry name" value="pth"/>
    <property type="match status" value="1"/>
</dbReference>
<comment type="subunit">
    <text evidence="7">Monomer.</text>
</comment>
<name>A0A6J4QDE6_9ACTN</name>
<dbReference type="PANTHER" id="PTHR17224">
    <property type="entry name" value="PEPTIDYL-TRNA HYDROLASE"/>
    <property type="match status" value="1"/>
</dbReference>
<dbReference type="InterPro" id="IPR036416">
    <property type="entry name" value="Pept_tRNA_hydro_sf"/>
</dbReference>
<accession>A0A6J4QDE6</accession>
<evidence type="ECO:0000256" key="6">
    <source>
        <dbReference type="ARBA" id="ARBA00050038"/>
    </source>
</evidence>
<dbReference type="SUPFAM" id="SSF53178">
    <property type="entry name" value="Peptidyl-tRNA hydrolase-like"/>
    <property type="match status" value="1"/>
</dbReference>
<feature type="active site" description="Proton acceptor" evidence="7">
    <location>
        <position position="53"/>
    </location>
</feature>
<dbReference type="CDD" id="cd00462">
    <property type="entry name" value="PTH"/>
    <property type="match status" value="1"/>
</dbReference>
<reference evidence="10" key="1">
    <citation type="submission" date="2020-02" db="EMBL/GenBank/DDBJ databases">
        <authorList>
            <person name="Meier V. D."/>
        </authorList>
    </citation>
    <scope>NUCLEOTIDE SEQUENCE</scope>
    <source>
        <strain evidence="10">AVDCRST_MAG03</strain>
    </source>
</reference>
<dbReference type="PROSITE" id="PS01195">
    <property type="entry name" value="PEPT_TRNA_HYDROL_1"/>
    <property type="match status" value="1"/>
</dbReference>
<feature type="site" description="Stabilizes the basic form of H active site to accept a proton" evidence="7">
    <location>
        <position position="118"/>
    </location>
</feature>
<dbReference type="HAMAP" id="MF_00083">
    <property type="entry name" value="Pept_tRNA_hydro_bact"/>
    <property type="match status" value="1"/>
</dbReference>
<dbReference type="Gene3D" id="3.40.50.1470">
    <property type="entry name" value="Peptidyl-tRNA hydrolase"/>
    <property type="match status" value="1"/>
</dbReference>
<organism evidence="10">
    <name type="scientific">uncultured Rubrobacteraceae bacterium</name>
    <dbReference type="NCBI Taxonomy" id="349277"/>
    <lineage>
        <taxon>Bacteria</taxon>
        <taxon>Bacillati</taxon>
        <taxon>Actinomycetota</taxon>
        <taxon>Rubrobacteria</taxon>
        <taxon>Rubrobacterales</taxon>
        <taxon>Rubrobacteraceae</taxon>
        <taxon>environmental samples</taxon>
    </lineage>
</organism>
<evidence type="ECO:0000256" key="9">
    <source>
        <dbReference type="RuleBase" id="RU004320"/>
    </source>
</evidence>
<comment type="catalytic activity">
    <reaction evidence="7 8">
        <text>an N-acyl-L-alpha-aminoacyl-tRNA + H2O = an N-acyl-L-amino acid + a tRNA + H(+)</text>
        <dbReference type="Rhea" id="RHEA:54448"/>
        <dbReference type="Rhea" id="RHEA-COMP:10123"/>
        <dbReference type="Rhea" id="RHEA-COMP:13883"/>
        <dbReference type="ChEBI" id="CHEBI:15377"/>
        <dbReference type="ChEBI" id="CHEBI:15378"/>
        <dbReference type="ChEBI" id="CHEBI:59874"/>
        <dbReference type="ChEBI" id="CHEBI:78442"/>
        <dbReference type="ChEBI" id="CHEBI:138191"/>
        <dbReference type="EC" id="3.1.1.29"/>
    </reaction>
</comment>
<dbReference type="GO" id="GO:0006515">
    <property type="term" value="P:protein quality control for misfolded or incompletely synthesized proteins"/>
    <property type="evidence" value="ECO:0007669"/>
    <property type="project" value="UniProtKB-UniRule"/>
</dbReference>
<comment type="function">
    <text evidence="7">Hydrolyzes ribosome-free peptidyl-tRNAs (with 1 or more amino acids incorporated), which drop off the ribosome during protein synthesis, or as a result of ribosome stalling.</text>
</comment>
<comment type="similarity">
    <text evidence="5 7 9">Belongs to the PTH family.</text>
</comment>
<keyword evidence="7" id="KW-0963">Cytoplasm</keyword>
<evidence type="ECO:0000256" key="7">
    <source>
        <dbReference type="HAMAP-Rule" id="MF_00083"/>
    </source>
</evidence>
<proteinExistence type="inferred from homology"/>
<comment type="function">
    <text evidence="7">Catalyzes the release of premature peptidyl moieties from peptidyl-tRNA molecules trapped in stalled 50S ribosomal subunits, and thus maintains levels of free tRNAs and 50S ribosomes.</text>
</comment>
<feature type="site" description="Discriminates between blocked and unblocked aminoacyl-tRNA" evidence="7">
    <location>
        <position position="43"/>
    </location>
</feature>
<evidence type="ECO:0000313" key="10">
    <source>
        <dbReference type="EMBL" id="CAA9440575.1"/>
    </source>
</evidence>
<evidence type="ECO:0000256" key="1">
    <source>
        <dbReference type="ARBA" id="ARBA00013260"/>
    </source>
</evidence>
<evidence type="ECO:0000256" key="2">
    <source>
        <dbReference type="ARBA" id="ARBA00022555"/>
    </source>
</evidence>
<dbReference type="AlphaFoldDB" id="A0A6J4QDE6"/>
<keyword evidence="2 7" id="KW-0820">tRNA-binding</keyword>
<feature type="binding site" evidence="7">
    <location>
        <position position="97"/>
    </location>
    <ligand>
        <name>tRNA</name>
        <dbReference type="ChEBI" id="CHEBI:17843"/>
    </ligand>
</feature>
<dbReference type="EC" id="3.1.1.29" evidence="1 7"/>
<dbReference type="PANTHER" id="PTHR17224:SF1">
    <property type="entry name" value="PEPTIDYL-TRNA HYDROLASE"/>
    <property type="match status" value="1"/>
</dbReference>
<sequence>MTRFPPKRTAKGRTGNLRLARSFFERKDSGGPSGSPVVVGLGNPGRSYERTRHNAGYLVVEELARRHGGSWRRKKKAESADVSVGPANVTLLKPTTFMNLSGSAVAGHQAENLILVHDDLDLDPGTVRVKVGGGAGGHNGLRSAIQNVGPDFVRVRVGIGRPPEGARISVTDFVLGRMDAAVKDAIPAAADAVEFVLENGPEAAMNRFNVRS</sequence>
<comment type="subcellular location">
    <subcellularLocation>
        <location evidence="7">Cytoplasm</location>
    </subcellularLocation>
</comment>
<keyword evidence="4 7" id="KW-0694">RNA-binding</keyword>
<dbReference type="EMBL" id="CADCUT010000235">
    <property type="protein sequence ID" value="CAA9440575.1"/>
    <property type="molecule type" value="Genomic_DNA"/>
</dbReference>
<gene>
    <name evidence="7" type="primary">pth</name>
    <name evidence="10" type="ORF">AVDCRST_MAG03-3963</name>
</gene>